<sequence>MFNSNLSAYKPNPAPQKTLRILKAIKLLWDPINEWTIQQYFKMMLTFLSNFDLEAHMFGQVYNLKWSDLSLGLDDKCHHQRLRIRGVHIPRHALAEMCPVGALGWAFFISFGIMNNPHPNLTGPRFLQDSLFDPTIGVSQVDLRSTMTVSESGSSSFYLKWYSALTANKYTPLSVEEEAECKLLYQYNYNRINLGRYCKRNNVYKNHIREMTQWMFPWYDYVRGMLSVDTVSRHEKIAMFRCLAISSYLAEVVLQDAIVLYLKNPDDLLLSLFHPFCNESFKKFASGARVVLEHSAAPKLPVQRWRQRVDRPVLLVNNEAREDQSVDENELDEFMDSVIDWSSCEDAC</sequence>
<comment type="caution">
    <text evidence="1">The sequence shown here is derived from an EMBL/GenBank/DDBJ whole genome shotgun (WGS) entry which is preliminary data.</text>
</comment>
<dbReference type="AlphaFoldDB" id="A0A8H7XW51"/>
<dbReference type="OrthoDB" id="3066455at2759"/>
<reference evidence="1" key="1">
    <citation type="submission" date="2021-02" db="EMBL/GenBank/DDBJ databases">
        <title>Psilocybe cubensis genome.</title>
        <authorList>
            <person name="Mckernan K.J."/>
            <person name="Crawford S."/>
            <person name="Trippe A."/>
            <person name="Kane L.T."/>
            <person name="Mclaughlin S."/>
        </authorList>
    </citation>
    <scope>NUCLEOTIDE SEQUENCE [LARGE SCALE GENOMIC DNA]</scope>
    <source>
        <strain evidence="1">MGC-MH-2018</strain>
    </source>
</reference>
<proteinExistence type="predicted"/>
<name>A0A8H7XW51_PSICU</name>
<dbReference type="InterPro" id="IPR038279">
    <property type="entry name" value="Ndc10_dom2_sf"/>
</dbReference>
<dbReference type="GO" id="GO:0003677">
    <property type="term" value="F:DNA binding"/>
    <property type="evidence" value="ECO:0007669"/>
    <property type="project" value="InterPro"/>
</dbReference>
<dbReference type="Gene3D" id="1.10.443.20">
    <property type="entry name" value="Centromere DNA-binding protein complex CBF3 subunit, domain 2"/>
    <property type="match status" value="1"/>
</dbReference>
<evidence type="ECO:0000313" key="1">
    <source>
        <dbReference type="EMBL" id="KAG5168142.1"/>
    </source>
</evidence>
<dbReference type="EMBL" id="JAFIQS010000006">
    <property type="protein sequence ID" value="KAG5168142.1"/>
    <property type="molecule type" value="Genomic_DNA"/>
</dbReference>
<organism evidence="1">
    <name type="scientific">Psilocybe cubensis</name>
    <name type="common">Psychedelic mushroom</name>
    <name type="synonym">Stropharia cubensis</name>
    <dbReference type="NCBI Taxonomy" id="181762"/>
    <lineage>
        <taxon>Eukaryota</taxon>
        <taxon>Fungi</taxon>
        <taxon>Dikarya</taxon>
        <taxon>Basidiomycota</taxon>
        <taxon>Agaricomycotina</taxon>
        <taxon>Agaricomycetes</taxon>
        <taxon>Agaricomycetidae</taxon>
        <taxon>Agaricales</taxon>
        <taxon>Agaricineae</taxon>
        <taxon>Strophariaceae</taxon>
        <taxon>Psilocybe</taxon>
    </lineage>
</organism>
<accession>A0A8H7XW51</accession>
<protein>
    <submittedName>
        <fullName evidence="1">Uncharacterized protein</fullName>
    </submittedName>
</protein>
<gene>
    <name evidence="1" type="ORF">JR316_006735</name>
</gene>